<comment type="caution">
    <text evidence="1">The sequence shown here is derived from an EMBL/GenBank/DDBJ whole genome shotgun (WGS) entry which is preliminary data.</text>
</comment>
<accession>A0A0F9PSK2</accession>
<evidence type="ECO:0000313" key="1">
    <source>
        <dbReference type="EMBL" id="KKN27682.1"/>
    </source>
</evidence>
<reference evidence="1" key="1">
    <citation type="journal article" date="2015" name="Nature">
        <title>Complex archaea that bridge the gap between prokaryotes and eukaryotes.</title>
        <authorList>
            <person name="Spang A."/>
            <person name="Saw J.H."/>
            <person name="Jorgensen S.L."/>
            <person name="Zaremba-Niedzwiedzka K."/>
            <person name="Martijn J."/>
            <person name="Lind A.E."/>
            <person name="van Eijk R."/>
            <person name="Schleper C."/>
            <person name="Guy L."/>
            <person name="Ettema T.J."/>
        </authorList>
    </citation>
    <scope>NUCLEOTIDE SEQUENCE</scope>
</reference>
<dbReference type="AlphaFoldDB" id="A0A0F9PSK2"/>
<dbReference type="EMBL" id="LAZR01002618">
    <property type="protein sequence ID" value="KKN27682.1"/>
    <property type="molecule type" value="Genomic_DNA"/>
</dbReference>
<sequence>MNLLDWMRKRKSTLGEASGERVNESIGNHDRLLAGLPPQRKAWLIDTDGQKHYHDIDIRDNTPSQEVRVRLHKIDADIEEKVYEYDKEVDGWLIYYQV</sequence>
<protein>
    <submittedName>
        <fullName evidence="1">Uncharacterized protein</fullName>
    </submittedName>
</protein>
<name>A0A0F9PSK2_9ZZZZ</name>
<proteinExistence type="predicted"/>
<gene>
    <name evidence="1" type="ORF">LCGC14_0862150</name>
</gene>
<organism evidence="1">
    <name type="scientific">marine sediment metagenome</name>
    <dbReference type="NCBI Taxonomy" id="412755"/>
    <lineage>
        <taxon>unclassified sequences</taxon>
        <taxon>metagenomes</taxon>
        <taxon>ecological metagenomes</taxon>
    </lineage>
</organism>